<proteinExistence type="predicted"/>
<evidence type="ECO:0000256" key="1">
    <source>
        <dbReference type="ARBA" id="ARBA00023125"/>
    </source>
</evidence>
<organism evidence="5 6">
    <name type="scientific">Microbacterium esteraromaticum</name>
    <dbReference type="NCBI Taxonomy" id="57043"/>
    <lineage>
        <taxon>Bacteria</taxon>
        <taxon>Bacillati</taxon>
        <taxon>Actinomycetota</taxon>
        <taxon>Actinomycetes</taxon>
        <taxon>Micrococcales</taxon>
        <taxon>Microbacteriaceae</taxon>
        <taxon>Microbacterium</taxon>
    </lineage>
</organism>
<dbReference type="CDD" id="cd04496">
    <property type="entry name" value="SSB_OBF"/>
    <property type="match status" value="1"/>
</dbReference>
<dbReference type="NCBIfam" id="TIGR00621">
    <property type="entry name" value="ssb"/>
    <property type="match status" value="1"/>
</dbReference>
<keyword evidence="1 2" id="KW-0238">DNA-binding</keyword>
<evidence type="ECO:0000256" key="4">
    <source>
        <dbReference type="SAM" id="MobiDB-lite"/>
    </source>
</evidence>
<dbReference type="Gene3D" id="2.40.50.140">
    <property type="entry name" value="Nucleic acid-binding proteins"/>
    <property type="match status" value="1"/>
</dbReference>
<dbReference type="SUPFAM" id="SSF50249">
    <property type="entry name" value="Nucleic acid-binding proteins"/>
    <property type="match status" value="1"/>
</dbReference>
<dbReference type="InterPro" id="IPR000424">
    <property type="entry name" value="Primosome_PriB/ssb"/>
</dbReference>
<accession>A0A939DVY6</accession>
<dbReference type="Pfam" id="PF00436">
    <property type="entry name" value="SSB"/>
    <property type="match status" value="1"/>
</dbReference>
<evidence type="ECO:0000256" key="3">
    <source>
        <dbReference type="RuleBase" id="RU000524"/>
    </source>
</evidence>
<dbReference type="GO" id="GO:0006260">
    <property type="term" value="P:DNA replication"/>
    <property type="evidence" value="ECO:0007669"/>
    <property type="project" value="InterPro"/>
</dbReference>
<sequence>MAMRNDVVTITGNIGSEPTYNTTRNGDAVVNFRVGSSTGYWNRATGAWVDEGTSWYAVSAFRALAEHARASLHRGDPVVVTGALKIREWENDTRKGISADIVAEAIGHDLNQGTSAFVRRARHAANTDRPQPEEVAPQEVDSHADVVSDEHLAAWGEHGLHAPDAGGVDADAARSDHSEPAMA</sequence>
<dbReference type="EMBL" id="JAEMWU010000001">
    <property type="protein sequence ID" value="MBN8206291.1"/>
    <property type="molecule type" value="Genomic_DNA"/>
</dbReference>
<protein>
    <recommendedName>
        <fullName evidence="3">Single-stranded DNA-binding protein</fullName>
    </recommendedName>
</protein>
<comment type="caution">
    <text evidence="5">The sequence shown here is derived from an EMBL/GenBank/DDBJ whole genome shotgun (WGS) entry which is preliminary data.</text>
</comment>
<evidence type="ECO:0000313" key="5">
    <source>
        <dbReference type="EMBL" id="MBN8206291.1"/>
    </source>
</evidence>
<dbReference type="AlphaFoldDB" id="A0A939DVY6"/>
<feature type="region of interest" description="Disordered" evidence="4">
    <location>
        <begin position="122"/>
        <end position="183"/>
    </location>
</feature>
<gene>
    <name evidence="5" type="ORF">JF543_10020</name>
</gene>
<dbReference type="GO" id="GO:0009295">
    <property type="term" value="C:nucleoid"/>
    <property type="evidence" value="ECO:0007669"/>
    <property type="project" value="TreeGrafter"/>
</dbReference>
<dbReference type="PANTHER" id="PTHR10302">
    <property type="entry name" value="SINGLE-STRANDED DNA-BINDING PROTEIN"/>
    <property type="match status" value="1"/>
</dbReference>
<dbReference type="InterPro" id="IPR012340">
    <property type="entry name" value="NA-bd_OB-fold"/>
</dbReference>
<evidence type="ECO:0000256" key="2">
    <source>
        <dbReference type="PROSITE-ProRule" id="PRU00252"/>
    </source>
</evidence>
<dbReference type="GO" id="GO:0003697">
    <property type="term" value="F:single-stranded DNA binding"/>
    <property type="evidence" value="ECO:0007669"/>
    <property type="project" value="InterPro"/>
</dbReference>
<evidence type="ECO:0000313" key="6">
    <source>
        <dbReference type="Proteomes" id="UP000664385"/>
    </source>
</evidence>
<dbReference type="RefSeq" id="WP_206823940.1">
    <property type="nucleotide sequence ID" value="NZ_JAEMWU010000001.1"/>
</dbReference>
<name>A0A939DVY6_9MICO</name>
<dbReference type="InterPro" id="IPR011344">
    <property type="entry name" value="ssDNA-bd"/>
</dbReference>
<reference evidence="5" key="1">
    <citation type="submission" date="2020-12" db="EMBL/GenBank/DDBJ databases">
        <title>PHA producing bacteria isolated from mangrove.</title>
        <authorList>
            <person name="Zheng W."/>
            <person name="Yu S."/>
            <person name="Huang Y."/>
        </authorList>
    </citation>
    <scope>NUCLEOTIDE SEQUENCE</scope>
    <source>
        <strain evidence="5">GN8-5</strain>
    </source>
</reference>
<dbReference type="PANTHER" id="PTHR10302:SF0">
    <property type="entry name" value="SINGLE-STRANDED DNA-BINDING PROTEIN, MITOCHONDRIAL"/>
    <property type="match status" value="1"/>
</dbReference>
<dbReference type="PROSITE" id="PS50935">
    <property type="entry name" value="SSB"/>
    <property type="match status" value="1"/>
</dbReference>
<dbReference type="Proteomes" id="UP000664385">
    <property type="component" value="Unassembled WGS sequence"/>
</dbReference>
<feature type="compositionally biased region" description="Basic and acidic residues" evidence="4">
    <location>
        <begin position="140"/>
        <end position="152"/>
    </location>
</feature>
<feature type="compositionally biased region" description="Basic and acidic residues" evidence="4">
    <location>
        <begin position="171"/>
        <end position="183"/>
    </location>
</feature>